<dbReference type="InterPro" id="IPR008000">
    <property type="entry name" value="Rham/fucose_mutarotase"/>
</dbReference>
<dbReference type="PANTHER" id="PTHR43239">
    <property type="entry name" value="UPF0734 PROTEIN DDB_G0273871/DDB_G0273177"/>
    <property type="match status" value="1"/>
</dbReference>
<reference evidence="1 2" key="1">
    <citation type="submission" date="2024-04" db="EMBL/GenBank/DDBJ databases">
        <title>Flavobacterium sp. DGU99 16S ribosomal RNA gene Genome sequencing and assembly.</title>
        <authorList>
            <person name="Park S."/>
        </authorList>
    </citation>
    <scope>NUCLEOTIDE SEQUENCE [LARGE SCALE GENOMIC DNA]</scope>
    <source>
        <strain evidence="1 2">DGU99</strain>
    </source>
</reference>
<dbReference type="SUPFAM" id="SSF54909">
    <property type="entry name" value="Dimeric alpha+beta barrel"/>
    <property type="match status" value="1"/>
</dbReference>
<accession>A0ABU9HKV9</accession>
<gene>
    <name evidence="1" type="ORF">AAEO59_06855</name>
</gene>
<protein>
    <submittedName>
        <fullName evidence="1">L-rhamnose mutarotase</fullName>
    </submittedName>
</protein>
<dbReference type="InterPro" id="IPR052996">
    <property type="entry name" value="Carb_Metab_Mutarotase"/>
</dbReference>
<dbReference type="Gene3D" id="3.30.70.100">
    <property type="match status" value="1"/>
</dbReference>
<evidence type="ECO:0000313" key="2">
    <source>
        <dbReference type="Proteomes" id="UP001398556"/>
    </source>
</evidence>
<dbReference type="EMBL" id="JBBYHU010000009">
    <property type="protein sequence ID" value="MEL1240763.1"/>
    <property type="molecule type" value="Genomic_DNA"/>
</dbReference>
<dbReference type="Pfam" id="PF05336">
    <property type="entry name" value="rhaM"/>
    <property type="match status" value="1"/>
</dbReference>
<dbReference type="Proteomes" id="UP001398556">
    <property type="component" value="Unassembled WGS sequence"/>
</dbReference>
<dbReference type="RefSeq" id="WP_341699995.1">
    <property type="nucleotide sequence ID" value="NZ_JBBYHU010000009.1"/>
</dbReference>
<dbReference type="InterPro" id="IPR011008">
    <property type="entry name" value="Dimeric_a/b-barrel"/>
</dbReference>
<organism evidence="1 2">
    <name type="scientific">Flavobacterium flavipallidum</name>
    <dbReference type="NCBI Taxonomy" id="3139140"/>
    <lineage>
        <taxon>Bacteria</taxon>
        <taxon>Pseudomonadati</taxon>
        <taxon>Bacteroidota</taxon>
        <taxon>Flavobacteriia</taxon>
        <taxon>Flavobacteriales</taxon>
        <taxon>Flavobacteriaceae</taxon>
        <taxon>Flavobacterium</taxon>
    </lineage>
</organism>
<dbReference type="PANTHER" id="PTHR43239:SF1">
    <property type="entry name" value="UPF0734 PROTEIN DDB_G0273871_DDB_G0273177"/>
    <property type="match status" value="1"/>
</dbReference>
<evidence type="ECO:0000313" key="1">
    <source>
        <dbReference type="EMBL" id="MEL1240763.1"/>
    </source>
</evidence>
<name>A0ABU9HKV9_9FLAO</name>
<comment type="caution">
    <text evidence="1">The sequence shown here is derived from an EMBL/GenBank/DDBJ whole genome shotgun (WGS) entry which is preliminary data.</text>
</comment>
<keyword evidence="2" id="KW-1185">Reference proteome</keyword>
<sequence>MQKYCLFLDLHEDRELIEEYKLLHQDVWPEIIASIKNAGITNLDIYNVGNRLCMFIEADADFSFEKKGKMDAENEKVQEWESLMWKFQKALPQAKEGEKWLLADKIFELK</sequence>
<proteinExistence type="predicted"/>